<protein>
    <submittedName>
        <fullName evidence="3">Leucine-rich repeat domain-containing protein</fullName>
    </submittedName>
</protein>
<evidence type="ECO:0000256" key="2">
    <source>
        <dbReference type="ARBA" id="ARBA00022737"/>
    </source>
</evidence>
<evidence type="ECO:0000313" key="3">
    <source>
        <dbReference type="EMBL" id="RQH19809.1"/>
    </source>
</evidence>
<dbReference type="Pfam" id="PF13855">
    <property type="entry name" value="LRR_8"/>
    <property type="match status" value="1"/>
</dbReference>
<dbReference type="RefSeq" id="WP_134239651.1">
    <property type="nucleotide sequence ID" value="NZ_CAWOLW010000374.1"/>
</dbReference>
<dbReference type="InterPro" id="IPR032675">
    <property type="entry name" value="LRR_dom_sf"/>
</dbReference>
<dbReference type="PANTHER" id="PTHR48051:SF1">
    <property type="entry name" value="RAS SUPPRESSOR PROTEIN 1"/>
    <property type="match status" value="1"/>
</dbReference>
<evidence type="ECO:0000313" key="4">
    <source>
        <dbReference type="Proteomes" id="UP000269154"/>
    </source>
</evidence>
<proteinExistence type="predicted"/>
<dbReference type="Proteomes" id="UP000269154">
    <property type="component" value="Unassembled WGS sequence"/>
</dbReference>
<feature type="non-terminal residue" evidence="3">
    <location>
        <position position="167"/>
    </location>
</feature>
<dbReference type="SUPFAM" id="SSF52058">
    <property type="entry name" value="L domain-like"/>
    <property type="match status" value="1"/>
</dbReference>
<dbReference type="GO" id="GO:0005737">
    <property type="term" value="C:cytoplasm"/>
    <property type="evidence" value="ECO:0007669"/>
    <property type="project" value="TreeGrafter"/>
</dbReference>
<evidence type="ECO:0000256" key="1">
    <source>
        <dbReference type="ARBA" id="ARBA00022614"/>
    </source>
</evidence>
<keyword evidence="4" id="KW-1185">Reference proteome</keyword>
<gene>
    <name evidence="3" type="ORF">D5R40_32360</name>
</gene>
<keyword evidence="1" id="KW-0433">Leucine-rich repeat</keyword>
<comment type="caution">
    <text evidence="3">The sequence shown here is derived from an EMBL/GenBank/DDBJ whole genome shotgun (WGS) entry which is preliminary data.</text>
</comment>
<organism evidence="3 4">
    <name type="scientific">Okeania hirsuta</name>
    <dbReference type="NCBI Taxonomy" id="1458930"/>
    <lineage>
        <taxon>Bacteria</taxon>
        <taxon>Bacillati</taxon>
        <taxon>Cyanobacteriota</taxon>
        <taxon>Cyanophyceae</taxon>
        <taxon>Oscillatoriophycideae</taxon>
        <taxon>Oscillatoriales</taxon>
        <taxon>Microcoleaceae</taxon>
        <taxon>Okeania</taxon>
    </lineage>
</organism>
<accession>A0A3N6NRL3</accession>
<dbReference type="EMBL" id="RCBY01000435">
    <property type="protein sequence ID" value="RQH19809.1"/>
    <property type="molecule type" value="Genomic_DNA"/>
</dbReference>
<dbReference type="PANTHER" id="PTHR48051">
    <property type="match status" value="1"/>
</dbReference>
<reference evidence="3 4" key="1">
    <citation type="journal article" date="2018" name="ACS Chem. Biol.">
        <title>Ketoreductase domain dysfunction expands chemodiversity: malyngamide biosynthesis in the cyanobacterium Okeania hirsuta.</title>
        <authorList>
            <person name="Moss N.A."/>
            <person name="Leao T."/>
            <person name="Rankin M."/>
            <person name="McCullough T.M."/>
            <person name="Qu P."/>
            <person name="Korobeynikov A."/>
            <person name="Smith J.L."/>
            <person name="Gerwick L."/>
            <person name="Gerwick W.H."/>
        </authorList>
    </citation>
    <scope>NUCLEOTIDE SEQUENCE [LARGE SCALE GENOMIC DNA]</scope>
    <source>
        <strain evidence="3 4">PAB10Feb10-1</strain>
    </source>
</reference>
<dbReference type="InterPro" id="IPR001611">
    <property type="entry name" value="Leu-rich_rpt"/>
</dbReference>
<dbReference type="Gene3D" id="3.80.10.10">
    <property type="entry name" value="Ribonuclease Inhibitor"/>
    <property type="match status" value="1"/>
</dbReference>
<dbReference type="InterPro" id="IPR050216">
    <property type="entry name" value="LRR_domain-containing"/>
</dbReference>
<keyword evidence="2" id="KW-0677">Repeat</keyword>
<name>A0A3N6NRL3_9CYAN</name>
<sequence length="167" mass="18967">MKIETPGYELKQNQGQGKLDYTQKLVRAVFAKNSIGMKNIITAGILLLLSIQSFSYHWRHVPGKKLYKDLNKALNSKEDVYNLQLYNVNIKGQLSAIGSLDSLQFLSLTKCRLTELPDEIFNLPNLRTIILNYNDFVEIPANISYAKKLEYIAIHNNKLTAIPPEIG</sequence>
<dbReference type="AlphaFoldDB" id="A0A3N6NRL3"/>